<dbReference type="PANTHER" id="PTHR35370:SF4">
    <property type="entry name" value="TYPE VI SECRETION SYSTEM BASEPLATE SUBUNIT TSSF"/>
    <property type="match status" value="1"/>
</dbReference>
<dbReference type="RefSeq" id="WP_102627661.1">
    <property type="nucleotide sequence ID" value="NZ_PDOH01000014.1"/>
</dbReference>
<dbReference type="Proteomes" id="UP000235346">
    <property type="component" value="Unassembled WGS sequence"/>
</dbReference>
<organism evidence="1 2">
    <name type="scientific">Halomonas heilongjiangensis</name>
    <dbReference type="NCBI Taxonomy" id="1387883"/>
    <lineage>
        <taxon>Bacteria</taxon>
        <taxon>Pseudomonadati</taxon>
        <taxon>Pseudomonadota</taxon>
        <taxon>Gammaproteobacteria</taxon>
        <taxon>Oceanospirillales</taxon>
        <taxon>Halomonadaceae</taxon>
        <taxon>Halomonas</taxon>
    </lineage>
</organism>
<reference evidence="1 2" key="1">
    <citation type="submission" date="2018-01" db="EMBL/GenBank/DDBJ databases">
        <title>Halomonas endophytica sp. nov., isolated from storage liquid in the stems of Populus euphratica.</title>
        <authorList>
            <person name="Chen C."/>
        </authorList>
    </citation>
    <scope>NUCLEOTIDE SEQUENCE [LARGE SCALE GENOMIC DNA]</scope>
    <source>
        <strain evidence="1 2">DSM 26881</strain>
    </source>
</reference>
<keyword evidence="2" id="KW-1185">Reference proteome</keyword>
<gene>
    <name evidence="1" type="primary">vasA</name>
    <name evidence="1" type="ORF">C1H66_09565</name>
</gene>
<proteinExistence type="predicted"/>
<dbReference type="NCBIfam" id="TIGR03359">
    <property type="entry name" value="VI_chp_6"/>
    <property type="match status" value="1"/>
</dbReference>
<dbReference type="PANTHER" id="PTHR35370">
    <property type="entry name" value="CYTOPLASMIC PROTEIN-RELATED-RELATED"/>
    <property type="match status" value="1"/>
</dbReference>
<sequence>MLNRYYRDELDFLKRQGREFADANPGLSRFLSERSTDPDVERLLEGFAFLTGRMREKVEDEFPELTHSLIGMLWPNYLRPVPSMTVVQFTPKWHALSACQRVAEGTSLGCLPVDGTACRFRTCHEVALYPLEHAGVEARHSREASVVELNLDVHSDQPLDELGIDDLRLHLGGNGYTARSLYLWMSHYLSRLELEVDGERLSLPGSLLRPVGFEREHALLPYPRNAYQGYRILQEYLCFPEAFHFIDLASLGRHLPARQARRLTLRFVFSRTLPADARVRDEHLALYCTPAINLFSHDADPIDLSGERSEYRIRPSSRVPSHYEVFSVDAVNGWLESESGKVRGEPRTYVPFESFQHQIERDRDRQALYYRVRVRDSLRGDGFDHDIAFVRGDERACLGMRETISLRLTCSNRELPERLTVGDVCVSTESSPVHADFRNITRPTPALRPTLDGSLLWTLISNLSLNYLSLLERDALCSVLRAYDFRALVDRQAERVSQMRLAGIAAIETQSIDRLKRGLPIRGLRSVMTLDQEAFGDEGSLYLFGSVLARFFSLYASINSFHELHVINRHNRERYTWTLQSGQQPLM</sequence>
<dbReference type="Pfam" id="PF05947">
    <property type="entry name" value="T6SS_TssF"/>
    <property type="match status" value="1"/>
</dbReference>
<dbReference type="AlphaFoldDB" id="A0A2N7TNA4"/>
<name>A0A2N7TNA4_9GAMM</name>
<dbReference type="EMBL" id="PNRE01000043">
    <property type="protein sequence ID" value="PMR69683.1"/>
    <property type="molecule type" value="Genomic_DNA"/>
</dbReference>
<accession>A0A2N7TNA4</accession>
<comment type="caution">
    <text evidence="1">The sequence shown here is derived from an EMBL/GenBank/DDBJ whole genome shotgun (WGS) entry which is preliminary data.</text>
</comment>
<evidence type="ECO:0000313" key="2">
    <source>
        <dbReference type="Proteomes" id="UP000235346"/>
    </source>
</evidence>
<dbReference type="OrthoDB" id="9763676at2"/>
<evidence type="ECO:0000313" key="1">
    <source>
        <dbReference type="EMBL" id="PMR69683.1"/>
    </source>
</evidence>
<dbReference type="InterPro" id="IPR010272">
    <property type="entry name" value="T6SS_TssF"/>
</dbReference>
<protein>
    <submittedName>
        <fullName evidence="1">Type VI secretion system baseplate subunit TssF</fullName>
    </submittedName>
</protein>
<dbReference type="PIRSF" id="PIRSF028304">
    <property type="entry name" value="UCP028304"/>
    <property type="match status" value="1"/>
</dbReference>